<dbReference type="InterPro" id="IPR025443">
    <property type="entry name" value="DUF4307"/>
</dbReference>
<feature type="transmembrane region" description="Helical" evidence="1">
    <location>
        <begin position="21"/>
        <end position="42"/>
    </location>
</feature>
<keyword evidence="1" id="KW-0812">Transmembrane</keyword>
<dbReference type="EMBL" id="CWKH01000003">
    <property type="protein sequence ID" value="CRZ18339.1"/>
    <property type="molecule type" value="Genomic_DNA"/>
</dbReference>
<evidence type="ECO:0000313" key="2">
    <source>
        <dbReference type="EMBL" id="CRZ18339.1"/>
    </source>
</evidence>
<sequence>MIERPAARYGSRQLSRRTRRWITFALVGLVVAAGVILAVVAFQRLGTGEVKGELSAYELIDNQTVSVTIGVTRPDPSKPVVCIVRARSIDGSETGRREILVGPSDQTVVQVTAEVKSSRPPVIGDVYGCGTDVPSYLVAP</sequence>
<keyword evidence="1" id="KW-1133">Transmembrane helix</keyword>
<protein>
    <recommendedName>
        <fullName evidence="4">DUF4307 domain-containing protein</fullName>
    </recommendedName>
</protein>
<keyword evidence="3" id="KW-1185">Reference proteome</keyword>
<dbReference type="RefSeq" id="WP_090517889.1">
    <property type="nucleotide sequence ID" value="NZ_CWKH01000003.1"/>
</dbReference>
<gene>
    <name evidence="2" type="ORF">BN2156_05240</name>
</gene>
<reference evidence="3" key="1">
    <citation type="submission" date="2015-07" db="EMBL/GenBank/DDBJ databases">
        <authorList>
            <person name="Urmite Genomes"/>
        </authorList>
    </citation>
    <scope>NUCLEOTIDE SEQUENCE [LARGE SCALE GENOMIC DNA]</scope>
    <source>
        <strain evidence="3">type strain: ATCC 49404</strain>
    </source>
</reference>
<dbReference type="Proteomes" id="UP000199147">
    <property type="component" value="Unassembled WGS sequence"/>
</dbReference>
<proteinExistence type="predicted"/>
<dbReference type="OrthoDB" id="4425882at2"/>
<dbReference type="STRING" id="146018.BN2156_05240"/>
<dbReference type="AlphaFoldDB" id="A0A0H5SAG7"/>
<name>A0A0H5SAG7_9MYCO</name>
<accession>A0A0H5SAG7</accession>
<evidence type="ECO:0008006" key="4">
    <source>
        <dbReference type="Google" id="ProtNLM"/>
    </source>
</evidence>
<evidence type="ECO:0000313" key="3">
    <source>
        <dbReference type="Proteomes" id="UP000199147"/>
    </source>
</evidence>
<evidence type="ECO:0000256" key="1">
    <source>
        <dbReference type="SAM" id="Phobius"/>
    </source>
</evidence>
<dbReference type="Pfam" id="PF14155">
    <property type="entry name" value="DUF4307"/>
    <property type="match status" value="1"/>
</dbReference>
<organism evidence="2 3">
    <name type="scientific">Mycolicibacterium neworleansense</name>
    <dbReference type="NCBI Taxonomy" id="146018"/>
    <lineage>
        <taxon>Bacteria</taxon>
        <taxon>Bacillati</taxon>
        <taxon>Actinomycetota</taxon>
        <taxon>Actinomycetes</taxon>
        <taxon>Mycobacteriales</taxon>
        <taxon>Mycobacteriaceae</taxon>
        <taxon>Mycolicibacterium</taxon>
    </lineage>
</organism>
<keyword evidence="1" id="KW-0472">Membrane</keyword>